<dbReference type="Proteomes" id="UP001187682">
    <property type="component" value="Unassembled WGS sequence"/>
</dbReference>
<feature type="transmembrane region" description="Helical" evidence="6">
    <location>
        <begin position="48"/>
        <end position="69"/>
    </location>
</feature>
<name>A0AAE8SQU5_9PEZI</name>
<sequence>MSSTEHVEAPEKFVFYAYTPSLPAAVIFIVLFALSAGWHVKQLLKHRTWYFIPFVVGFEAIGYVGRVLSWKESPDFTKNPYIIQSLLLLLGPALFAASIYMVLGRLIVRLDAQALSPVRVKWLTKIFVTGDVLSFFVQGGGGAMMATAKSRDDTRMGENIILAGLGVQILFFGVFIVVTCVFHRRLIARPTETSLSLRTPWKGLLWVLYGSSVLIMIRSVFRIIEYGMGSEGELLQKEAYLYVFDAVPMFVIVVALNWFHPSRVLSSDGDKIPLTSVTSREVVEGNRGSYGYQNGSSQGYDQEYSSVKPTSPGRMGV</sequence>
<accession>A0AAE8SQU5</accession>
<feature type="transmembrane region" description="Helical" evidence="6">
    <location>
        <begin position="203"/>
        <end position="224"/>
    </location>
</feature>
<feature type="transmembrane region" description="Helical" evidence="6">
    <location>
        <begin position="81"/>
        <end position="103"/>
    </location>
</feature>
<evidence type="ECO:0000256" key="3">
    <source>
        <dbReference type="ARBA" id="ARBA00022989"/>
    </source>
</evidence>
<feature type="region of interest" description="Disordered" evidence="5">
    <location>
        <begin position="286"/>
        <end position="317"/>
    </location>
</feature>
<feature type="compositionally biased region" description="Low complexity" evidence="5">
    <location>
        <begin position="286"/>
        <end position="300"/>
    </location>
</feature>
<dbReference type="PANTHER" id="PTHR31465:SF35">
    <property type="entry name" value="RTA1 DOMAIN PROTEIN-RELATED"/>
    <property type="match status" value="1"/>
</dbReference>
<evidence type="ECO:0000313" key="8">
    <source>
        <dbReference type="Proteomes" id="UP001187682"/>
    </source>
</evidence>
<dbReference type="PANTHER" id="PTHR31465">
    <property type="entry name" value="PROTEIN RTA1-RELATED"/>
    <property type="match status" value="1"/>
</dbReference>
<dbReference type="Pfam" id="PF04479">
    <property type="entry name" value="RTA1"/>
    <property type="match status" value="1"/>
</dbReference>
<feature type="transmembrane region" description="Helical" evidence="6">
    <location>
        <begin position="239"/>
        <end position="259"/>
    </location>
</feature>
<evidence type="ECO:0000256" key="4">
    <source>
        <dbReference type="ARBA" id="ARBA00023136"/>
    </source>
</evidence>
<evidence type="ECO:0000313" key="7">
    <source>
        <dbReference type="EMBL" id="SPN96557.1"/>
    </source>
</evidence>
<evidence type="ECO:0000256" key="2">
    <source>
        <dbReference type="ARBA" id="ARBA00022692"/>
    </source>
</evidence>
<keyword evidence="3 6" id="KW-1133">Transmembrane helix</keyword>
<keyword evidence="8" id="KW-1185">Reference proteome</keyword>
<proteinExistence type="predicted"/>
<organism evidence="7 8">
    <name type="scientific">Cephalotrichum gorgonifer</name>
    <dbReference type="NCBI Taxonomy" id="2041049"/>
    <lineage>
        <taxon>Eukaryota</taxon>
        <taxon>Fungi</taxon>
        <taxon>Dikarya</taxon>
        <taxon>Ascomycota</taxon>
        <taxon>Pezizomycotina</taxon>
        <taxon>Sordariomycetes</taxon>
        <taxon>Hypocreomycetidae</taxon>
        <taxon>Microascales</taxon>
        <taxon>Microascaceae</taxon>
        <taxon>Cephalotrichum</taxon>
    </lineage>
</organism>
<dbReference type="InterPro" id="IPR007568">
    <property type="entry name" value="RTA1"/>
</dbReference>
<dbReference type="EMBL" id="ONZQ02000001">
    <property type="protein sequence ID" value="SPN96557.1"/>
    <property type="molecule type" value="Genomic_DNA"/>
</dbReference>
<keyword evidence="2 6" id="KW-0812">Transmembrane</keyword>
<keyword evidence="4 6" id="KW-0472">Membrane</keyword>
<feature type="transmembrane region" description="Helical" evidence="6">
    <location>
        <begin position="15"/>
        <end position="36"/>
    </location>
</feature>
<evidence type="ECO:0000256" key="6">
    <source>
        <dbReference type="SAM" id="Phobius"/>
    </source>
</evidence>
<evidence type="ECO:0000256" key="5">
    <source>
        <dbReference type="SAM" id="MobiDB-lite"/>
    </source>
</evidence>
<gene>
    <name evidence="7" type="ORF">DNG_00080</name>
</gene>
<protein>
    <submittedName>
        <fullName evidence="7">Related to RTM1 protein</fullName>
    </submittedName>
</protein>
<feature type="transmembrane region" description="Helical" evidence="6">
    <location>
        <begin position="160"/>
        <end position="182"/>
    </location>
</feature>
<feature type="transmembrane region" description="Helical" evidence="6">
    <location>
        <begin position="123"/>
        <end position="148"/>
    </location>
</feature>
<dbReference type="AlphaFoldDB" id="A0AAE8SQU5"/>
<evidence type="ECO:0000256" key="1">
    <source>
        <dbReference type="ARBA" id="ARBA00004141"/>
    </source>
</evidence>
<comment type="caution">
    <text evidence="7">The sequence shown here is derived from an EMBL/GenBank/DDBJ whole genome shotgun (WGS) entry which is preliminary data.</text>
</comment>
<dbReference type="GO" id="GO:0016020">
    <property type="term" value="C:membrane"/>
    <property type="evidence" value="ECO:0007669"/>
    <property type="project" value="UniProtKB-SubCell"/>
</dbReference>
<comment type="subcellular location">
    <subcellularLocation>
        <location evidence="1">Membrane</location>
        <topology evidence="1">Multi-pass membrane protein</topology>
    </subcellularLocation>
</comment>
<reference evidence="7" key="1">
    <citation type="submission" date="2018-03" db="EMBL/GenBank/DDBJ databases">
        <authorList>
            <person name="Guldener U."/>
        </authorList>
    </citation>
    <scope>NUCLEOTIDE SEQUENCE</scope>
</reference>